<keyword evidence="3" id="KW-1185">Reference proteome</keyword>
<keyword evidence="1" id="KW-0472">Membrane</keyword>
<dbReference type="AlphaFoldDB" id="A0A6L6WP31"/>
<reference evidence="2 3" key="1">
    <citation type="submission" date="2019-11" db="EMBL/GenBank/DDBJ databases">
        <title>Streptomyces typhae sp. nov., a novel endophytic actinomycete isolated from the root of cattail pollen (Typha angustifolia L.).</title>
        <authorList>
            <person name="Peng C."/>
        </authorList>
    </citation>
    <scope>NUCLEOTIDE SEQUENCE [LARGE SCALE GENOMIC DNA]</scope>
    <source>
        <strain evidence="3">p1417</strain>
    </source>
</reference>
<keyword evidence="1" id="KW-1133">Transmembrane helix</keyword>
<gene>
    <name evidence="2" type="ORF">GPA10_03500</name>
</gene>
<comment type="caution">
    <text evidence="2">The sequence shown here is derived from an EMBL/GenBank/DDBJ whole genome shotgun (WGS) entry which is preliminary data.</text>
</comment>
<proteinExistence type="predicted"/>
<accession>A0A6L6WP31</accession>
<evidence type="ECO:0000313" key="2">
    <source>
        <dbReference type="EMBL" id="MVO83853.1"/>
    </source>
</evidence>
<dbReference type="Proteomes" id="UP000483802">
    <property type="component" value="Unassembled WGS sequence"/>
</dbReference>
<evidence type="ECO:0000313" key="3">
    <source>
        <dbReference type="Proteomes" id="UP000483802"/>
    </source>
</evidence>
<organism evidence="2 3">
    <name type="scientific">Streptomyces typhae</name>
    <dbReference type="NCBI Taxonomy" id="2681492"/>
    <lineage>
        <taxon>Bacteria</taxon>
        <taxon>Bacillati</taxon>
        <taxon>Actinomycetota</taxon>
        <taxon>Actinomycetes</taxon>
        <taxon>Kitasatosporales</taxon>
        <taxon>Streptomycetaceae</taxon>
        <taxon>Streptomyces</taxon>
    </lineage>
</organism>
<keyword evidence="1" id="KW-0812">Transmembrane</keyword>
<sequence>MYYVERPAKTWSVICVVTYLAGMAYMGVGALPDDLGVWLGLGALFLLPLGGCLAVPLSKLVHHRIDLDARTLRVGRERLPLDTLDPGSVRAALTGTAPDPGRPARLVGGAWGVPLGMDGVVLATRGGEHLTIATRDRTAFLTALSRATAAAPHHHHL</sequence>
<feature type="transmembrane region" description="Helical" evidence="1">
    <location>
        <begin position="12"/>
        <end position="31"/>
    </location>
</feature>
<dbReference type="EMBL" id="WPNZ01000001">
    <property type="protein sequence ID" value="MVO83853.1"/>
    <property type="molecule type" value="Genomic_DNA"/>
</dbReference>
<protein>
    <submittedName>
        <fullName evidence="2">Uncharacterized protein</fullName>
    </submittedName>
</protein>
<feature type="transmembrane region" description="Helical" evidence="1">
    <location>
        <begin position="37"/>
        <end position="57"/>
    </location>
</feature>
<name>A0A6L6WP31_9ACTN</name>
<evidence type="ECO:0000256" key="1">
    <source>
        <dbReference type="SAM" id="Phobius"/>
    </source>
</evidence>